<organism evidence="1 2">
    <name type="scientific">Brugia timori</name>
    <dbReference type="NCBI Taxonomy" id="42155"/>
    <lineage>
        <taxon>Eukaryota</taxon>
        <taxon>Metazoa</taxon>
        <taxon>Ecdysozoa</taxon>
        <taxon>Nematoda</taxon>
        <taxon>Chromadorea</taxon>
        <taxon>Rhabditida</taxon>
        <taxon>Spirurina</taxon>
        <taxon>Spiruromorpha</taxon>
        <taxon>Filarioidea</taxon>
        <taxon>Onchocercidae</taxon>
        <taxon>Brugia</taxon>
    </lineage>
</organism>
<reference evidence="1 2" key="1">
    <citation type="submission" date="2018-11" db="EMBL/GenBank/DDBJ databases">
        <authorList>
            <consortium name="Pathogen Informatics"/>
        </authorList>
    </citation>
    <scope>NUCLEOTIDE SEQUENCE [LARGE SCALE GENOMIC DNA]</scope>
</reference>
<name>A0A3P7SQS6_9BILA</name>
<evidence type="ECO:0000313" key="1">
    <source>
        <dbReference type="EMBL" id="VDO10596.1"/>
    </source>
</evidence>
<dbReference type="Proteomes" id="UP000280834">
    <property type="component" value="Unassembled WGS sequence"/>
</dbReference>
<evidence type="ECO:0000313" key="2">
    <source>
        <dbReference type="Proteomes" id="UP000280834"/>
    </source>
</evidence>
<accession>A0A3P7SQS6</accession>
<dbReference type="EMBL" id="UZAG01001167">
    <property type="protein sequence ID" value="VDO10596.1"/>
    <property type="molecule type" value="Genomic_DNA"/>
</dbReference>
<dbReference type="AlphaFoldDB" id="A0A3P7SQS6"/>
<proteinExistence type="predicted"/>
<gene>
    <name evidence="1" type="ORF">BTMF_LOCUS1591</name>
</gene>
<protein>
    <submittedName>
        <fullName evidence="1">Uncharacterized protein</fullName>
    </submittedName>
</protein>
<keyword evidence="2" id="KW-1185">Reference proteome</keyword>
<sequence length="40" mass="4702">MKVSNNDFNSLKYQIHSLLQCHKLLTNKQTKKLSTTVQMH</sequence>